<dbReference type="Proteomes" id="UP000679992">
    <property type="component" value="Unassembled WGS sequence"/>
</dbReference>
<name>A0ABQ4MC58_9BACL</name>
<evidence type="ECO:0000313" key="1">
    <source>
        <dbReference type="EMBL" id="GIP53565.1"/>
    </source>
</evidence>
<sequence>MPTFDNVLVTGNQTIQQNLQVNLDATVQDLNVTGSETILGHLQVSGTASVGGNVFVGGTAGAAQRISSSNQPTVPGGGSSTQSVLFYPTGAANQPGVQLKGTDGLDYVLFVVVIGGVPSLGIQRA</sequence>
<reference evidence="1 2" key="1">
    <citation type="submission" date="2021-03" db="EMBL/GenBank/DDBJ databases">
        <title>Antimicrobial resistance genes in bacteria isolated from Japanese honey, and their potential for conferring macrolide and lincosamide resistance in the American foulbrood pathogen Paenibacillus larvae.</title>
        <authorList>
            <person name="Okamoto M."/>
            <person name="Kumagai M."/>
            <person name="Kanamori H."/>
            <person name="Takamatsu D."/>
        </authorList>
    </citation>
    <scope>NUCLEOTIDE SEQUENCE [LARGE SCALE GENOMIC DNA]</scope>
    <source>
        <strain evidence="1 2">J42TS3</strain>
    </source>
</reference>
<gene>
    <name evidence="1" type="ORF">J42TS3_26000</name>
</gene>
<accession>A0ABQ4MC58</accession>
<proteinExistence type="predicted"/>
<organism evidence="1 2">
    <name type="scientific">Paenibacillus vini</name>
    <dbReference type="NCBI Taxonomy" id="1476024"/>
    <lineage>
        <taxon>Bacteria</taxon>
        <taxon>Bacillati</taxon>
        <taxon>Bacillota</taxon>
        <taxon>Bacilli</taxon>
        <taxon>Bacillales</taxon>
        <taxon>Paenibacillaceae</taxon>
        <taxon>Paenibacillus</taxon>
    </lineage>
</organism>
<protein>
    <submittedName>
        <fullName evidence="1">Uncharacterized protein</fullName>
    </submittedName>
</protein>
<evidence type="ECO:0000313" key="2">
    <source>
        <dbReference type="Proteomes" id="UP000679992"/>
    </source>
</evidence>
<keyword evidence="2" id="KW-1185">Reference proteome</keyword>
<dbReference type="EMBL" id="BOSL01000007">
    <property type="protein sequence ID" value="GIP53565.1"/>
    <property type="molecule type" value="Genomic_DNA"/>
</dbReference>
<comment type="caution">
    <text evidence="1">The sequence shown here is derived from an EMBL/GenBank/DDBJ whole genome shotgun (WGS) entry which is preliminary data.</text>
</comment>